<keyword evidence="1 3" id="KW-0732">Signal</keyword>
<evidence type="ECO:0000313" key="5">
    <source>
        <dbReference type="Proteomes" id="UP000246635"/>
    </source>
</evidence>
<evidence type="ECO:0000313" key="4">
    <source>
        <dbReference type="EMBL" id="PWW02389.1"/>
    </source>
</evidence>
<gene>
    <name evidence="4" type="ORF">DFQ01_10914</name>
</gene>
<dbReference type="PANTHER" id="PTHR43649:SF33">
    <property type="entry name" value="POLYGALACTURONAN_RHAMNOGALACTURONAN-BINDING PROTEIN YTCQ"/>
    <property type="match status" value="1"/>
</dbReference>
<dbReference type="InterPro" id="IPR050490">
    <property type="entry name" value="Bact_solute-bd_prot1"/>
</dbReference>
<feature type="signal peptide" evidence="3">
    <location>
        <begin position="1"/>
        <end position="21"/>
    </location>
</feature>
<feature type="region of interest" description="Disordered" evidence="2">
    <location>
        <begin position="29"/>
        <end position="58"/>
    </location>
</feature>
<feature type="compositionally biased region" description="Low complexity" evidence="2">
    <location>
        <begin position="48"/>
        <end position="58"/>
    </location>
</feature>
<feature type="compositionally biased region" description="Polar residues" evidence="2">
    <location>
        <begin position="29"/>
        <end position="46"/>
    </location>
</feature>
<name>A0A2V2YT02_9BACL</name>
<reference evidence="4 5" key="1">
    <citation type="submission" date="2018-05" db="EMBL/GenBank/DDBJ databases">
        <title>Genomic Encyclopedia of Type Strains, Phase III (KMG-III): the genomes of soil and plant-associated and newly described type strains.</title>
        <authorList>
            <person name="Whitman W."/>
        </authorList>
    </citation>
    <scope>NUCLEOTIDE SEQUENCE [LARGE SCALE GENOMIC DNA]</scope>
    <source>
        <strain evidence="4 5">CECT 5696</strain>
    </source>
</reference>
<evidence type="ECO:0000256" key="2">
    <source>
        <dbReference type="SAM" id="MobiDB-lite"/>
    </source>
</evidence>
<dbReference type="SUPFAM" id="SSF53850">
    <property type="entry name" value="Periplasmic binding protein-like II"/>
    <property type="match status" value="1"/>
</dbReference>
<dbReference type="RefSeq" id="WP_110044433.1">
    <property type="nucleotide sequence ID" value="NZ_CP054613.1"/>
</dbReference>
<feature type="chain" id="PRO_5015941527" evidence="3">
    <location>
        <begin position="22"/>
        <end position="539"/>
    </location>
</feature>
<dbReference type="PROSITE" id="PS51257">
    <property type="entry name" value="PROKAR_LIPOPROTEIN"/>
    <property type="match status" value="1"/>
</dbReference>
<dbReference type="EMBL" id="QGTQ01000009">
    <property type="protein sequence ID" value="PWW02389.1"/>
    <property type="molecule type" value="Genomic_DNA"/>
</dbReference>
<dbReference type="OrthoDB" id="9787283at2"/>
<dbReference type="Proteomes" id="UP000246635">
    <property type="component" value="Unassembled WGS sequence"/>
</dbReference>
<protein>
    <submittedName>
        <fullName evidence="4">Carbohydrate ABC transporter substrate-binding protein (CUT1 family)</fullName>
    </submittedName>
</protein>
<proteinExistence type="predicted"/>
<evidence type="ECO:0000256" key="1">
    <source>
        <dbReference type="ARBA" id="ARBA00022729"/>
    </source>
</evidence>
<sequence>MKTTMHVLLLATMLTATGVMAGCSSNNNESESLQVAGSEKQQNADEASSASTNDSGSSYLASDKPLKLTVHMGTKDSGVFKNDWPIFVKAAALTNITLEGTLPSTVTDFTETFNTVMASNNLPDIMEALDTNFLKYGKEGAYLKLNDLIDQYAPHLKKFLDDNPDVRSASSDKEGNIWFIPFIQDGLTQKGWFIREDWLSKLGLQEPKTVEELHNVLTAFVTKDPNGNGQKDEVGYFSRDTNKGLEGLLALWNAYLGYRVFDDKVIYGPLQSEFGTALENMAKWYKEGLIDKEIFTRGVKARDILLAENTGGLTHDYFASTGNYNDQLASKIQGFQFNPMLPPADVNGVVKEPTRRPRATNHGWGISYSNPDPVATIKYFDFWFTEEGRRMANFGIEGDTYTMVDGKPIFSDKVMKSDMAPVEMIRATGAQSEFGFQQDYSYEEQWTTPVTVEGIKKYTDNNVFMDLYPTLKFTDEEQKEIEKVAVKVETYVTETMQKWLLGGESVNDEAFVKELKRMGADHLVEINQAAYDRYKAELK</sequence>
<accession>A0A2V2YT02</accession>
<dbReference type="AlphaFoldDB" id="A0A2V2YT02"/>
<dbReference type="Gene3D" id="3.40.190.10">
    <property type="entry name" value="Periplasmic binding protein-like II"/>
    <property type="match status" value="2"/>
</dbReference>
<organism evidence="4 5">
    <name type="scientific">Paenibacillus cellulosilyticus</name>
    <dbReference type="NCBI Taxonomy" id="375489"/>
    <lineage>
        <taxon>Bacteria</taxon>
        <taxon>Bacillati</taxon>
        <taxon>Bacillota</taxon>
        <taxon>Bacilli</taxon>
        <taxon>Bacillales</taxon>
        <taxon>Paenibacillaceae</taxon>
        <taxon>Paenibacillus</taxon>
    </lineage>
</organism>
<dbReference type="PANTHER" id="PTHR43649">
    <property type="entry name" value="ARABINOSE-BINDING PROTEIN-RELATED"/>
    <property type="match status" value="1"/>
</dbReference>
<keyword evidence="5" id="KW-1185">Reference proteome</keyword>
<evidence type="ECO:0000256" key="3">
    <source>
        <dbReference type="SAM" id="SignalP"/>
    </source>
</evidence>
<comment type="caution">
    <text evidence="4">The sequence shown here is derived from an EMBL/GenBank/DDBJ whole genome shotgun (WGS) entry which is preliminary data.</text>
</comment>